<dbReference type="InterPro" id="IPR010839">
    <property type="entry name" value="AtuA_N"/>
</dbReference>
<organism evidence="2 3">
    <name type="scientific">Pseudosulfitobacter pseudonitzschiae</name>
    <dbReference type="NCBI Taxonomy" id="1402135"/>
    <lineage>
        <taxon>Bacteria</taxon>
        <taxon>Pseudomonadati</taxon>
        <taxon>Pseudomonadota</taxon>
        <taxon>Alphaproteobacteria</taxon>
        <taxon>Rhodobacterales</taxon>
        <taxon>Roseobacteraceae</taxon>
        <taxon>Pseudosulfitobacter</taxon>
    </lineage>
</organism>
<evidence type="ECO:0000259" key="1">
    <source>
        <dbReference type="Pfam" id="PF07287"/>
    </source>
</evidence>
<dbReference type="OrthoDB" id="9763456at2"/>
<dbReference type="Pfam" id="PF07287">
    <property type="entry name" value="AtuA"/>
    <property type="match status" value="1"/>
</dbReference>
<gene>
    <name evidence="2" type="ORF">SUH3_05765</name>
</gene>
<protein>
    <submittedName>
        <fullName evidence="2">ABC transporter substrate-binding protein</fullName>
    </submittedName>
</protein>
<dbReference type="EMBL" id="JAMD01000012">
    <property type="protein sequence ID" value="KEJ94534.1"/>
    <property type="molecule type" value="Genomic_DNA"/>
</dbReference>
<sequence>MSILRLGAGAGFQGDRIAPAVDLAERGKLDYLIFECLGERTIALAQQARSADPTKGYDPLLERRMRAVLPACVRNGTRIVTNMGAANPRAAAEKTRAVARELGLTGLRVAAVTGDDVVDQVGDLVLDETGKPASELGDRLVSANAYIGIDGLVAALNAGADVVICGRASDPSLFLAPLVHEFGWARDDWTRLGRGILVGHLLECAAQITGGYFADPGLKDVPDLANVGHPLAEVDSDGNAVITKLEGTGGRVSRATCIEQMLYEIHDPARYLQPDVVADFSKVNFKEIGPDRVAVTDGTGTKATGLLKVSVGYRDGWFGEGQISYAGANCVARGNLAISLVRERLAQTSGAIIEQRGELIGVNSVWPSTNDTANTAEVRMRYAARCHDAISAQTVGEEVEGLYLAGPAGGGGVTKSIREVLAIASTLMPAENVATTFEMKGASHEAA</sequence>
<dbReference type="GeneID" id="68869671"/>
<dbReference type="Proteomes" id="UP000027746">
    <property type="component" value="Unassembled WGS sequence"/>
</dbReference>
<evidence type="ECO:0000313" key="2">
    <source>
        <dbReference type="EMBL" id="KEJ94534.1"/>
    </source>
</evidence>
<dbReference type="PANTHER" id="PTHR47472">
    <property type="entry name" value="PROPIONYL-COA CARBOXYLASE"/>
    <property type="match status" value="1"/>
</dbReference>
<dbReference type="PANTHER" id="PTHR47472:SF1">
    <property type="entry name" value="DUF1446-DOMAIN-CONTAINING PROTEIN"/>
    <property type="match status" value="1"/>
</dbReference>
<proteinExistence type="predicted"/>
<feature type="domain" description="Acyclic terpene utilisation N-terminal" evidence="1">
    <location>
        <begin position="4"/>
        <end position="438"/>
    </location>
</feature>
<reference evidence="2 3" key="1">
    <citation type="submission" date="2014-01" db="EMBL/GenBank/DDBJ databases">
        <title>Sulfitobacter sp. H3 (MCCC 1A00686) Genome Sequencing.</title>
        <authorList>
            <person name="Lai Q."/>
            <person name="Hong Z."/>
        </authorList>
    </citation>
    <scope>NUCLEOTIDE SEQUENCE [LARGE SCALE GENOMIC DNA]</scope>
    <source>
        <strain evidence="2 3">H3</strain>
    </source>
</reference>
<comment type="caution">
    <text evidence="2">The sequence shown here is derived from an EMBL/GenBank/DDBJ whole genome shotgun (WGS) entry which is preliminary data.</text>
</comment>
<dbReference type="AlphaFoldDB" id="A0A073IXU9"/>
<accession>A0A073IXU9</accession>
<name>A0A073IXU9_9RHOB</name>
<evidence type="ECO:0000313" key="3">
    <source>
        <dbReference type="Proteomes" id="UP000027746"/>
    </source>
</evidence>
<dbReference type="RefSeq" id="WP_037929238.1">
    <property type="nucleotide sequence ID" value="NZ_CP054599.1"/>
</dbReference>
<keyword evidence="3" id="KW-1185">Reference proteome</keyword>